<keyword evidence="5" id="KW-0732">Signal</keyword>
<comment type="caution">
    <text evidence="7">The sequence shown here is derived from an EMBL/GenBank/DDBJ whole genome shotgun (WGS) entry which is preliminary data.</text>
</comment>
<dbReference type="InterPro" id="IPR024370">
    <property type="entry name" value="PBP_domain"/>
</dbReference>
<dbReference type="SUPFAM" id="SSF53850">
    <property type="entry name" value="Periplasmic binding protein-like II"/>
    <property type="match status" value="1"/>
</dbReference>
<dbReference type="Pfam" id="PF12849">
    <property type="entry name" value="PBP_like_2"/>
    <property type="match status" value="1"/>
</dbReference>
<dbReference type="PIRSF" id="PIRSF002756">
    <property type="entry name" value="PstS"/>
    <property type="match status" value="1"/>
</dbReference>
<dbReference type="GO" id="GO:0043190">
    <property type="term" value="C:ATP-binding cassette (ABC) transporter complex"/>
    <property type="evidence" value="ECO:0007669"/>
    <property type="project" value="InterPro"/>
</dbReference>
<keyword evidence="2 4" id="KW-0813">Transport</keyword>
<dbReference type="InterPro" id="IPR050962">
    <property type="entry name" value="Phosphate-bind_PstS"/>
</dbReference>
<evidence type="ECO:0000256" key="2">
    <source>
        <dbReference type="ARBA" id="ARBA00022448"/>
    </source>
</evidence>
<dbReference type="CDD" id="cd13565">
    <property type="entry name" value="PBP2_PstS"/>
    <property type="match status" value="1"/>
</dbReference>
<evidence type="ECO:0000259" key="6">
    <source>
        <dbReference type="Pfam" id="PF12849"/>
    </source>
</evidence>
<dbReference type="EMBL" id="JAALHA020000003">
    <property type="protein sequence ID" value="MDR9894966.1"/>
    <property type="molecule type" value="Genomic_DNA"/>
</dbReference>
<keyword evidence="8" id="KW-1185">Reference proteome</keyword>
<dbReference type="PANTHER" id="PTHR42996:SF1">
    <property type="entry name" value="PHOSPHATE-BINDING PROTEIN PSTS"/>
    <property type="match status" value="1"/>
</dbReference>
<evidence type="ECO:0000256" key="1">
    <source>
        <dbReference type="ARBA" id="ARBA00008725"/>
    </source>
</evidence>
<dbReference type="GO" id="GO:0042301">
    <property type="term" value="F:phosphate ion binding"/>
    <property type="evidence" value="ECO:0007669"/>
    <property type="project" value="InterPro"/>
</dbReference>
<dbReference type="GO" id="GO:0035435">
    <property type="term" value="P:phosphate ion transmembrane transport"/>
    <property type="evidence" value="ECO:0007669"/>
    <property type="project" value="InterPro"/>
</dbReference>
<sequence>MKTFTIVHWQTVFAALSLTTITLTTNPAAAQVLRGTGDSFAAPLYQGYSKEYERQTGEKFRYTVVGSAGGIRLFANKSVDFAGTSLIPTPIEQNQFKAGLLMIPTGGGAIAIIYNLQDVSAEVQLSRDTLAKIFTGQISNWQQVNPRFPNKKIQVVVNSQSSGTNFTLTKYLRKITGGKIEASRNPNWGFQVFSAFDEDSSIAGEVVRVDGAIGYVQTSFAHQRDLRIAQIENRARRYVKPTLKETEKALAKIKFNDDFTTEDIIDPEDGYPLVSLSWLLFSKEYANQDILEKNRKLVTWILTQGQELNQQSEYTKIPKDVANKIMETAKSEMRVRPF</sequence>
<feature type="domain" description="PBP" evidence="6">
    <location>
        <begin position="25"/>
        <end position="288"/>
    </location>
</feature>
<proteinExistence type="inferred from homology"/>
<evidence type="ECO:0000256" key="4">
    <source>
        <dbReference type="PIRNR" id="PIRNR002756"/>
    </source>
</evidence>
<keyword evidence="3 4" id="KW-0592">Phosphate transport</keyword>
<dbReference type="Proteomes" id="UP000667802">
    <property type="component" value="Unassembled WGS sequence"/>
</dbReference>
<protein>
    <recommendedName>
        <fullName evidence="4">Phosphate-binding protein</fullName>
    </recommendedName>
</protein>
<dbReference type="Gene3D" id="3.40.190.10">
    <property type="entry name" value="Periplasmic binding protein-like II"/>
    <property type="match status" value="2"/>
</dbReference>
<feature type="chain" id="PRO_5042839290" description="Phosphate-binding protein" evidence="5">
    <location>
        <begin position="31"/>
        <end position="338"/>
    </location>
</feature>
<evidence type="ECO:0000313" key="8">
    <source>
        <dbReference type="Proteomes" id="UP000667802"/>
    </source>
</evidence>
<dbReference type="InterPro" id="IPR005673">
    <property type="entry name" value="ABC_phos-bd_PstS"/>
</dbReference>
<comment type="similarity">
    <text evidence="1 4">Belongs to the PstS family.</text>
</comment>
<evidence type="ECO:0000313" key="7">
    <source>
        <dbReference type="EMBL" id="MDR9894966.1"/>
    </source>
</evidence>
<evidence type="ECO:0000256" key="5">
    <source>
        <dbReference type="SAM" id="SignalP"/>
    </source>
</evidence>
<dbReference type="PANTHER" id="PTHR42996">
    <property type="entry name" value="PHOSPHATE-BINDING PROTEIN PSTS"/>
    <property type="match status" value="1"/>
</dbReference>
<name>A0AAP5M4N1_9CYAN</name>
<evidence type="ECO:0000256" key="3">
    <source>
        <dbReference type="ARBA" id="ARBA00022592"/>
    </source>
</evidence>
<dbReference type="RefSeq" id="WP_208338982.1">
    <property type="nucleotide sequence ID" value="NZ_CAWQFN010000472.1"/>
</dbReference>
<organism evidence="7 8">
    <name type="scientific">Aetokthonos hydrillicola Thurmond2011</name>
    <dbReference type="NCBI Taxonomy" id="2712845"/>
    <lineage>
        <taxon>Bacteria</taxon>
        <taxon>Bacillati</taxon>
        <taxon>Cyanobacteriota</taxon>
        <taxon>Cyanophyceae</taxon>
        <taxon>Nostocales</taxon>
        <taxon>Hapalosiphonaceae</taxon>
        <taxon>Aetokthonos</taxon>
    </lineage>
</organism>
<reference evidence="8" key="1">
    <citation type="journal article" date="2021" name="Science">
        <title>Hunting the eagle killer: A cyanobacterial neurotoxin causes vacuolar myelinopathy.</title>
        <authorList>
            <person name="Breinlinger S."/>
            <person name="Phillips T.J."/>
            <person name="Haram B.N."/>
            <person name="Mares J."/>
            <person name="Martinez Yerena J.A."/>
            <person name="Hrouzek P."/>
            <person name="Sobotka R."/>
            <person name="Henderson W.M."/>
            <person name="Schmieder P."/>
            <person name="Williams S.M."/>
            <person name="Lauderdale J.D."/>
            <person name="Wilde H.D."/>
            <person name="Gerrin W."/>
            <person name="Kust A."/>
            <person name="Washington J.W."/>
            <person name="Wagner C."/>
            <person name="Geier B."/>
            <person name="Liebeke M."/>
            <person name="Enke H."/>
            <person name="Niedermeyer T.H.J."/>
            <person name="Wilde S.B."/>
        </authorList>
    </citation>
    <scope>NUCLEOTIDE SEQUENCE [LARGE SCALE GENOMIC DNA]</scope>
    <source>
        <strain evidence="8">Thurmond2011</strain>
    </source>
</reference>
<dbReference type="AlphaFoldDB" id="A0AAP5M4N1"/>
<accession>A0AAP5M4N1</accession>
<feature type="signal peptide" evidence="5">
    <location>
        <begin position="1"/>
        <end position="30"/>
    </location>
</feature>
<gene>
    <name evidence="7" type="ORF">G7B40_010350</name>
</gene>